<proteinExistence type="predicted"/>
<feature type="transmembrane region" description="Helical" evidence="6">
    <location>
        <begin position="96"/>
        <end position="116"/>
    </location>
</feature>
<dbReference type="Pfam" id="PF07690">
    <property type="entry name" value="MFS_1"/>
    <property type="match status" value="1"/>
</dbReference>
<sequence>MSSQPVTASRAEPDAALDRAPADERLPVANLLALATAAFITILTEALPAGLLPLMSVDLHVPAALIGQLVTVYALGSIVAAIPLVAATRAMRRRRLLLMALAGFVASNALTAASPYYALTLVARFVAGMSAGLLWALLAGYASRMVDASLRGRAIAVAMLGAPVAMSIGIPAGTALGAALGWRVAFALITLAALALIGWIRLRLPDYPGQQAGAREPVLGVMTLPGVRPVLIVMFAYVLAHNMLYTYVAPFLVGVRMGAQVDVVLFVFGIASLVGIALTGAWIGAAQRRLTLASIALFALAAVMLGAGSGMTIVYAGVALWGLAFGGAPTLFQTATANAAGDAADVAQSMLVTVWNLAIAGGGIAGGMLLGATGAGAIPWVLVALLAAAWVGAWRARRHAFPAPRAA</sequence>
<keyword evidence="9" id="KW-1185">Reference proteome</keyword>
<reference evidence="8 9" key="1">
    <citation type="submission" date="2024-05" db="EMBL/GenBank/DDBJ databases">
        <title>Burkholderia sp. Nov. a novel bacteria isolated from rhizosphere soil of Camellia sinensis.</title>
        <authorList>
            <person name="Dong Y."/>
        </authorList>
    </citation>
    <scope>NUCLEOTIDE SEQUENCE [LARGE SCALE GENOMIC DNA]</scope>
    <source>
        <strain evidence="8 9">GS2Y</strain>
    </source>
</reference>
<accession>A0ABU9WRG9</accession>
<comment type="subcellular location">
    <subcellularLocation>
        <location evidence="1">Cell membrane</location>
        <topology evidence="1">Multi-pass membrane protein</topology>
    </subcellularLocation>
</comment>
<evidence type="ECO:0000313" key="9">
    <source>
        <dbReference type="Proteomes" id="UP001466933"/>
    </source>
</evidence>
<dbReference type="InterPro" id="IPR011701">
    <property type="entry name" value="MFS"/>
</dbReference>
<feature type="transmembrane region" description="Helical" evidence="6">
    <location>
        <begin position="63"/>
        <end position="84"/>
    </location>
</feature>
<evidence type="ECO:0000256" key="1">
    <source>
        <dbReference type="ARBA" id="ARBA00004651"/>
    </source>
</evidence>
<feature type="transmembrane region" description="Helical" evidence="6">
    <location>
        <begin position="353"/>
        <end position="371"/>
    </location>
</feature>
<dbReference type="InterPro" id="IPR050189">
    <property type="entry name" value="MFS_Efflux_Transporters"/>
</dbReference>
<feature type="transmembrane region" description="Helical" evidence="6">
    <location>
        <begin position="28"/>
        <end position="51"/>
    </location>
</feature>
<keyword evidence="3 6" id="KW-0812">Transmembrane</keyword>
<feature type="domain" description="Major facilitator superfamily (MFS) profile" evidence="7">
    <location>
        <begin position="30"/>
        <end position="401"/>
    </location>
</feature>
<dbReference type="EMBL" id="JBCPYA010000019">
    <property type="protein sequence ID" value="MEN2474652.1"/>
    <property type="molecule type" value="Genomic_DNA"/>
</dbReference>
<feature type="transmembrane region" description="Helical" evidence="6">
    <location>
        <begin position="263"/>
        <end position="283"/>
    </location>
</feature>
<dbReference type="Gene3D" id="1.20.1250.20">
    <property type="entry name" value="MFS general substrate transporter like domains"/>
    <property type="match status" value="1"/>
</dbReference>
<evidence type="ECO:0000256" key="4">
    <source>
        <dbReference type="ARBA" id="ARBA00022989"/>
    </source>
</evidence>
<feature type="transmembrane region" description="Helical" evidence="6">
    <location>
        <begin position="122"/>
        <end position="142"/>
    </location>
</feature>
<dbReference type="SUPFAM" id="SSF103473">
    <property type="entry name" value="MFS general substrate transporter"/>
    <property type="match status" value="1"/>
</dbReference>
<evidence type="ECO:0000256" key="5">
    <source>
        <dbReference type="ARBA" id="ARBA00023136"/>
    </source>
</evidence>
<name>A0ABU9WRG9_9BURK</name>
<keyword evidence="2" id="KW-1003">Cell membrane</keyword>
<protein>
    <submittedName>
        <fullName evidence="8">MFS transporter</fullName>
    </submittedName>
</protein>
<dbReference type="Proteomes" id="UP001466933">
    <property type="component" value="Unassembled WGS sequence"/>
</dbReference>
<feature type="transmembrane region" description="Helical" evidence="6">
    <location>
        <begin position="180"/>
        <end position="200"/>
    </location>
</feature>
<dbReference type="InterPro" id="IPR036259">
    <property type="entry name" value="MFS_trans_sf"/>
</dbReference>
<feature type="transmembrane region" description="Helical" evidence="6">
    <location>
        <begin position="313"/>
        <end position="332"/>
    </location>
</feature>
<dbReference type="PANTHER" id="PTHR43124:SF3">
    <property type="entry name" value="CHLORAMPHENICOL EFFLUX PUMP RV0191"/>
    <property type="match status" value="1"/>
</dbReference>
<evidence type="ECO:0000313" key="8">
    <source>
        <dbReference type="EMBL" id="MEN2474652.1"/>
    </source>
</evidence>
<evidence type="ECO:0000256" key="3">
    <source>
        <dbReference type="ARBA" id="ARBA00022692"/>
    </source>
</evidence>
<keyword evidence="4 6" id="KW-1133">Transmembrane helix</keyword>
<keyword evidence="5 6" id="KW-0472">Membrane</keyword>
<feature type="transmembrane region" description="Helical" evidence="6">
    <location>
        <begin position="154"/>
        <end position="174"/>
    </location>
</feature>
<dbReference type="RefSeq" id="WP_343494808.1">
    <property type="nucleotide sequence ID" value="NZ_JBCPYA010000019.1"/>
</dbReference>
<feature type="transmembrane region" description="Helical" evidence="6">
    <location>
        <begin position="221"/>
        <end position="243"/>
    </location>
</feature>
<comment type="caution">
    <text evidence="8">The sequence shown here is derived from an EMBL/GenBank/DDBJ whole genome shotgun (WGS) entry which is preliminary data.</text>
</comment>
<feature type="transmembrane region" description="Helical" evidence="6">
    <location>
        <begin position="290"/>
        <end position="307"/>
    </location>
</feature>
<organism evidence="8 9">
    <name type="scientific">Burkholderia theae</name>
    <dbReference type="NCBI Taxonomy" id="3143496"/>
    <lineage>
        <taxon>Bacteria</taxon>
        <taxon>Pseudomonadati</taxon>
        <taxon>Pseudomonadota</taxon>
        <taxon>Betaproteobacteria</taxon>
        <taxon>Burkholderiales</taxon>
        <taxon>Burkholderiaceae</taxon>
        <taxon>Burkholderia</taxon>
    </lineage>
</organism>
<evidence type="ECO:0000256" key="2">
    <source>
        <dbReference type="ARBA" id="ARBA00022475"/>
    </source>
</evidence>
<feature type="transmembrane region" description="Helical" evidence="6">
    <location>
        <begin position="377"/>
        <end position="396"/>
    </location>
</feature>
<gene>
    <name evidence="8" type="ORF">VOI36_32560</name>
</gene>
<dbReference type="InterPro" id="IPR020846">
    <property type="entry name" value="MFS_dom"/>
</dbReference>
<dbReference type="PROSITE" id="PS50850">
    <property type="entry name" value="MFS"/>
    <property type="match status" value="1"/>
</dbReference>
<evidence type="ECO:0000259" key="7">
    <source>
        <dbReference type="PROSITE" id="PS50850"/>
    </source>
</evidence>
<evidence type="ECO:0000256" key="6">
    <source>
        <dbReference type="SAM" id="Phobius"/>
    </source>
</evidence>
<dbReference type="PANTHER" id="PTHR43124">
    <property type="entry name" value="PURINE EFFLUX PUMP PBUE"/>
    <property type="match status" value="1"/>
</dbReference>